<evidence type="ECO:0000313" key="2">
    <source>
        <dbReference type="EMBL" id="ETY71401.1"/>
    </source>
</evidence>
<accession>W4NAB1</accession>
<protein>
    <submittedName>
        <fullName evidence="2">TraX protein</fullName>
    </submittedName>
</protein>
<keyword evidence="3" id="KW-1185">Reference proteome</keyword>
<proteinExistence type="predicted"/>
<feature type="transmembrane region" description="Helical" evidence="1">
    <location>
        <begin position="86"/>
        <end position="105"/>
    </location>
</feature>
<dbReference type="InterPro" id="IPR008875">
    <property type="entry name" value="TraX"/>
</dbReference>
<name>W4NAB1_9BIFI</name>
<comment type="caution">
    <text evidence="2">The sequence shown here is derived from an EMBL/GenBank/DDBJ whole genome shotgun (WGS) entry which is preliminary data.</text>
</comment>
<dbReference type="AlphaFoldDB" id="W4NAB1"/>
<dbReference type="PATRIC" id="fig|1435051.3.peg.878"/>
<feature type="transmembrane region" description="Helical" evidence="1">
    <location>
        <begin position="215"/>
        <end position="232"/>
    </location>
</feature>
<feature type="transmembrane region" description="Helical" evidence="1">
    <location>
        <begin position="170"/>
        <end position="195"/>
    </location>
</feature>
<keyword evidence="1" id="KW-0812">Transmembrane</keyword>
<feature type="transmembrane region" description="Helical" evidence="1">
    <location>
        <begin position="62"/>
        <end position="80"/>
    </location>
</feature>
<reference evidence="2 3" key="1">
    <citation type="journal article" date="2014" name="Genome Announc.">
        <title>The Genome Sequence of Bifidobacterium moukalabense DSM 27321 Highlights the Close Phylogenetic Relatedness with the Bifidobacterium dentium Taxon.</title>
        <authorList>
            <person name="Lugli G.A."/>
            <person name="Duranti S."/>
            <person name="Milani C."/>
            <person name="Turroni F."/>
            <person name="Viappiani A."/>
            <person name="Mangifesta M."/>
            <person name="van Sinderen D."/>
            <person name="Ventura M."/>
        </authorList>
    </citation>
    <scope>NUCLEOTIDE SEQUENCE [LARGE SCALE GENOMIC DNA]</scope>
    <source>
        <strain evidence="2 3">DSM 27321</strain>
    </source>
</reference>
<feature type="transmembrane region" description="Helical" evidence="1">
    <location>
        <begin position="34"/>
        <end position="50"/>
    </location>
</feature>
<dbReference type="EMBL" id="AZMV01000004">
    <property type="protein sequence ID" value="ETY71401.1"/>
    <property type="molecule type" value="Genomic_DNA"/>
</dbReference>
<gene>
    <name evidence="2" type="ORF">BMOU_0891</name>
</gene>
<dbReference type="Pfam" id="PF05857">
    <property type="entry name" value="TraX"/>
    <property type="match status" value="1"/>
</dbReference>
<dbReference type="STRING" id="1435051.BMOU_0891"/>
<evidence type="ECO:0000313" key="3">
    <source>
        <dbReference type="Proteomes" id="UP000019155"/>
    </source>
</evidence>
<dbReference type="eggNOG" id="ENOG5030K1G">
    <property type="taxonomic scope" value="Bacteria"/>
</dbReference>
<keyword evidence="1" id="KW-1133">Transmembrane helix</keyword>
<evidence type="ECO:0000256" key="1">
    <source>
        <dbReference type="SAM" id="Phobius"/>
    </source>
</evidence>
<dbReference type="Proteomes" id="UP000019155">
    <property type="component" value="Unassembled WGS sequence"/>
</dbReference>
<feature type="transmembrane region" description="Helical" evidence="1">
    <location>
        <begin position="117"/>
        <end position="134"/>
    </location>
</feature>
<organism evidence="2 3">
    <name type="scientific">Bifidobacterium moukalabense DSM 27321</name>
    <dbReference type="NCBI Taxonomy" id="1435051"/>
    <lineage>
        <taxon>Bacteria</taxon>
        <taxon>Bacillati</taxon>
        <taxon>Actinomycetota</taxon>
        <taxon>Actinomycetes</taxon>
        <taxon>Bifidobacteriales</taxon>
        <taxon>Bifidobacteriaceae</taxon>
        <taxon>Bifidobacterium</taxon>
    </lineage>
</organism>
<sequence>MRPPLDATMLKLIALVCMTLDHVGVFLLPDFMVLRMAGRLAFPIFAFFIAEGCDHTRHMARYLLAVLSVGMVCSSASYLAEGSLYQSIMITFACSIGLILSLDRARAALPVRVPADGLWCAMFLMLLSACFLLFRMRIVPGLETDYGFWGVLTPVLAWLGGDMKRRLSGLAFGLALVCIAPGGLPLGVQACSFLALPLLSLYNGRRGEHSYRMFFYAYYPLHIAVLHGIGTLL</sequence>
<keyword evidence="1" id="KW-0472">Membrane</keyword>